<accession>A0AAV6L7V8</accession>
<proteinExistence type="predicted"/>
<feature type="compositionally biased region" description="Basic and acidic residues" evidence="1">
    <location>
        <begin position="278"/>
        <end position="292"/>
    </location>
</feature>
<sequence>MAREIPQHIRTHFHLEVAQQWTLEDNDPRLKYIEKSSFGWVRKLESFKCNIDLLKLLYSRFMPETLHFCTVVLPNNTGAKVDTVYLTFLQNDEDFQDFEHIRKYSWGSAMLALLIDNLKKQPSKKGVVNFAGSAALLEFSRISNVVFQSDLSFLKNQLPLTLSVTAVFHGSIYAHYRPDCCFQQFDGVPACTSTPQLPFAFKVLKRKIRQRKGPQYHTDWNEEVPIELWANRHETIIGMLRYGDDGPENDEETPENEVEIPRMEESLNQPENEEERESEIIEVERNEEEREPQQVARLHKRARK</sequence>
<dbReference type="Proteomes" id="UP000823749">
    <property type="component" value="Chromosome 2"/>
</dbReference>
<feature type="compositionally biased region" description="Acidic residues" evidence="1">
    <location>
        <begin position="245"/>
        <end position="258"/>
    </location>
</feature>
<evidence type="ECO:0008006" key="4">
    <source>
        <dbReference type="Google" id="ProtNLM"/>
    </source>
</evidence>
<evidence type="ECO:0000313" key="2">
    <source>
        <dbReference type="EMBL" id="KAG5560022.1"/>
    </source>
</evidence>
<evidence type="ECO:0000256" key="1">
    <source>
        <dbReference type="SAM" id="MobiDB-lite"/>
    </source>
</evidence>
<evidence type="ECO:0000313" key="3">
    <source>
        <dbReference type="Proteomes" id="UP000823749"/>
    </source>
</evidence>
<feature type="region of interest" description="Disordered" evidence="1">
    <location>
        <begin position="242"/>
        <end position="304"/>
    </location>
</feature>
<dbReference type="EMBL" id="JACTNZ010000002">
    <property type="protein sequence ID" value="KAG5560022.1"/>
    <property type="molecule type" value="Genomic_DNA"/>
</dbReference>
<name>A0AAV6L7V8_9ERIC</name>
<dbReference type="AlphaFoldDB" id="A0AAV6L7V8"/>
<organism evidence="2 3">
    <name type="scientific">Rhododendron griersonianum</name>
    <dbReference type="NCBI Taxonomy" id="479676"/>
    <lineage>
        <taxon>Eukaryota</taxon>
        <taxon>Viridiplantae</taxon>
        <taxon>Streptophyta</taxon>
        <taxon>Embryophyta</taxon>
        <taxon>Tracheophyta</taxon>
        <taxon>Spermatophyta</taxon>
        <taxon>Magnoliopsida</taxon>
        <taxon>eudicotyledons</taxon>
        <taxon>Gunneridae</taxon>
        <taxon>Pentapetalae</taxon>
        <taxon>asterids</taxon>
        <taxon>Ericales</taxon>
        <taxon>Ericaceae</taxon>
        <taxon>Ericoideae</taxon>
        <taxon>Rhodoreae</taxon>
        <taxon>Rhododendron</taxon>
    </lineage>
</organism>
<keyword evidence="3" id="KW-1185">Reference proteome</keyword>
<reference evidence="2" key="1">
    <citation type="submission" date="2020-08" db="EMBL/GenBank/DDBJ databases">
        <title>Plant Genome Project.</title>
        <authorList>
            <person name="Zhang R.-G."/>
        </authorList>
    </citation>
    <scope>NUCLEOTIDE SEQUENCE</scope>
    <source>
        <strain evidence="2">WSP0</strain>
        <tissue evidence="2">Leaf</tissue>
    </source>
</reference>
<comment type="caution">
    <text evidence="2">The sequence shown here is derived from an EMBL/GenBank/DDBJ whole genome shotgun (WGS) entry which is preliminary data.</text>
</comment>
<gene>
    <name evidence="2" type="ORF">RHGRI_003339</name>
</gene>
<protein>
    <recommendedName>
        <fullName evidence="4">Aminotransferase-like plant mobile domain-containing protein</fullName>
    </recommendedName>
</protein>